<keyword evidence="3 6" id="KW-0560">Oxidoreductase</keyword>
<evidence type="ECO:0000256" key="2">
    <source>
        <dbReference type="ARBA" id="ARBA00022833"/>
    </source>
</evidence>
<dbReference type="Gene3D" id="3.90.180.10">
    <property type="entry name" value="Medium-chain alcohol dehydrogenases, catalytic domain"/>
    <property type="match status" value="1"/>
</dbReference>
<keyword evidence="2 4" id="KW-0862">Zinc</keyword>
<keyword evidence="1 4" id="KW-0479">Metal-binding</keyword>
<dbReference type="InterPro" id="IPR011032">
    <property type="entry name" value="GroES-like_sf"/>
</dbReference>
<evidence type="ECO:0000259" key="5">
    <source>
        <dbReference type="SMART" id="SM00829"/>
    </source>
</evidence>
<dbReference type="EC" id="1.1.1.380" evidence="6"/>
<sequence length="339" mass="37738">MKAIQVKEPNKIEMVEIEKPKIESKDQVLVKVRAFGICGSDVGILKGKNPFATYPRIIGHEVSGEIEEVGSNVSNFKPGDKVVLEPVEFCGECYACKQGRYNVCKDLEVYGVHRDGGFCEYLVTDKSKWHKVDDSLTFAEAATAEPYTIAEQCTQRANVQEGDWVLITGAGPMGLLAVDIATKKGAKCIVSEINEYRLEMAKKFGAEVLINPSKENLKDKIMELTNNEGANVLIDTTGVHGVIKEAIEYLSPASRIVPLAFGFDDIPVNYKTLNQKEISVSGTRLQNNKFPIVTSYLHEKKDLLKLFVTHEFVAEEYEKAFETFMDPKTNAIKVVLTFN</sequence>
<organism evidence="6 7">
    <name type="scientific">Peptoniphilus stercorisuis</name>
    <dbReference type="NCBI Taxonomy" id="1436965"/>
    <lineage>
        <taxon>Bacteria</taxon>
        <taxon>Bacillati</taxon>
        <taxon>Bacillota</taxon>
        <taxon>Tissierellia</taxon>
        <taxon>Tissierellales</taxon>
        <taxon>Peptoniphilaceae</taxon>
        <taxon>Peptoniphilus</taxon>
    </lineage>
</organism>
<dbReference type="InterPro" id="IPR013149">
    <property type="entry name" value="ADH-like_C"/>
</dbReference>
<evidence type="ECO:0000256" key="1">
    <source>
        <dbReference type="ARBA" id="ARBA00022723"/>
    </source>
</evidence>
<dbReference type="SUPFAM" id="SSF51735">
    <property type="entry name" value="NAD(P)-binding Rossmann-fold domains"/>
    <property type="match status" value="1"/>
</dbReference>
<dbReference type="Pfam" id="PF08240">
    <property type="entry name" value="ADH_N"/>
    <property type="match status" value="1"/>
</dbReference>
<evidence type="ECO:0000313" key="6">
    <source>
        <dbReference type="EMBL" id="MBP2025049.1"/>
    </source>
</evidence>
<comment type="similarity">
    <text evidence="4">Belongs to the zinc-containing alcohol dehydrogenase family.</text>
</comment>
<dbReference type="InterPro" id="IPR020843">
    <property type="entry name" value="ER"/>
</dbReference>
<gene>
    <name evidence="6" type="ORF">J2Z71_000574</name>
</gene>
<dbReference type="InterPro" id="IPR002328">
    <property type="entry name" value="ADH_Zn_CS"/>
</dbReference>
<evidence type="ECO:0000256" key="3">
    <source>
        <dbReference type="ARBA" id="ARBA00023002"/>
    </source>
</evidence>
<dbReference type="PROSITE" id="PS00059">
    <property type="entry name" value="ADH_ZINC"/>
    <property type="match status" value="1"/>
</dbReference>
<dbReference type="SMART" id="SM00829">
    <property type="entry name" value="PKS_ER"/>
    <property type="match status" value="1"/>
</dbReference>
<reference evidence="6 7" key="1">
    <citation type="submission" date="2021-03" db="EMBL/GenBank/DDBJ databases">
        <title>Genomic Encyclopedia of Type Strains, Phase IV (KMG-IV): sequencing the most valuable type-strain genomes for metagenomic binning, comparative biology and taxonomic classification.</title>
        <authorList>
            <person name="Goeker M."/>
        </authorList>
    </citation>
    <scope>NUCLEOTIDE SEQUENCE [LARGE SCALE GENOMIC DNA]</scope>
    <source>
        <strain evidence="6 7">DSM 27563</strain>
    </source>
</reference>
<dbReference type="GO" id="GO:0016491">
    <property type="term" value="F:oxidoreductase activity"/>
    <property type="evidence" value="ECO:0007669"/>
    <property type="project" value="UniProtKB-KW"/>
</dbReference>
<dbReference type="Pfam" id="PF00107">
    <property type="entry name" value="ADH_zinc_N"/>
    <property type="match status" value="1"/>
</dbReference>
<evidence type="ECO:0000313" key="7">
    <source>
        <dbReference type="Proteomes" id="UP001519306"/>
    </source>
</evidence>
<dbReference type="EMBL" id="JAGGLJ010000004">
    <property type="protein sequence ID" value="MBP2025049.1"/>
    <property type="molecule type" value="Genomic_DNA"/>
</dbReference>
<dbReference type="InterPro" id="IPR013154">
    <property type="entry name" value="ADH-like_N"/>
</dbReference>
<dbReference type="Proteomes" id="UP001519306">
    <property type="component" value="Unassembled WGS sequence"/>
</dbReference>
<proteinExistence type="inferred from homology"/>
<protein>
    <submittedName>
        <fullName evidence="6">L-gulonate 5-dehydrogenase</fullName>
        <ecNumber evidence="6">1.1.1.380</ecNumber>
    </submittedName>
</protein>
<dbReference type="RefSeq" id="WP_210060354.1">
    <property type="nucleotide sequence ID" value="NZ_JAGGLJ010000004.1"/>
</dbReference>
<accession>A0ABS4KBA5</accession>
<dbReference type="SUPFAM" id="SSF50129">
    <property type="entry name" value="GroES-like"/>
    <property type="match status" value="1"/>
</dbReference>
<name>A0ABS4KBA5_9FIRM</name>
<evidence type="ECO:0000256" key="4">
    <source>
        <dbReference type="RuleBase" id="RU361277"/>
    </source>
</evidence>
<feature type="domain" description="Enoyl reductase (ER)" evidence="5">
    <location>
        <begin position="7"/>
        <end position="336"/>
    </location>
</feature>
<dbReference type="PANTHER" id="PTHR43401">
    <property type="entry name" value="L-THREONINE 3-DEHYDROGENASE"/>
    <property type="match status" value="1"/>
</dbReference>
<dbReference type="CDD" id="cd08261">
    <property type="entry name" value="Zn_ADH7"/>
    <property type="match status" value="1"/>
</dbReference>
<dbReference type="PANTHER" id="PTHR43401:SF2">
    <property type="entry name" value="L-THREONINE 3-DEHYDROGENASE"/>
    <property type="match status" value="1"/>
</dbReference>
<dbReference type="Gene3D" id="3.40.50.720">
    <property type="entry name" value="NAD(P)-binding Rossmann-like Domain"/>
    <property type="match status" value="1"/>
</dbReference>
<dbReference type="InterPro" id="IPR050129">
    <property type="entry name" value="Zn_alcohol_dh"/>
</dbReference>
<comment type="cofactor">
    <cofactor evidence="4">
        <name>Zn(2+)</name>
        <dbReference type="ChEBI" id="CHEBI:29105"/>
    </cofactor>
</comment>
<keyword evidence="7" id="KW-1185">Reference proteome</keyword>
<comment type="caution">
    <text evidence="6">The sequence shown here is derived from an EMBL/GenBank/DDBJ whole genome shotgun (WGS) entry which is preliminary data.</text>
</comment>
<dbReference type="InterPro" id="IPR036291">
    <property type="entry name" value="NAD(P)-bd_dom_sf"/>
</dbReference>